<feature type="compositionally biased region" description="Polar residues" evidence="1">
    <location>
        <begin position="807"/>
        <end position="826"/>
    </location>
</feature>
<evidence type="ECO:0000256" key="1">
    <source>
        <dbReference type="SAM" id="MobiDB-lite"/>
    </source>
</evidence>
<gene>
    <name evidence="2" type="ORF">V5799_014279</name>
</gene>
<proteinExistence type="predicted"/>
<feature type="region of interest" description="Disordered" evidence="1">
    <location>
        <begin position="761"/>
        <end position="884"/>
    </location>
</feature>
<sequence length="884" mass="101002">MCVHLDLNTTRMTVVARRLDQTPRRGRVVVEGAVNKPRSVAAQTGAGRSWKDFLREKFWPSLPQKLQESRSKFDSAPSVFKEIIDVLSFKNLTPWRNSRWMEAMKATGLDASTEAEITREYKAMLQKPAEEDSKKQLVKDVLLLQKLLQLSKWPVELKWRGFVNGCKYLVPRKTARNTWQPYVEEKQTGVRENENTRQRRISKRILLRDSSAEVDESNEQPELMEDATQTNIYNARRTNLVWSPYGRLPTDSRDRYAGLKDHHKAERDNKNSHWGRRRSPVGYERAASYFAGNPANSQPDMFGTDEVSKTYRRMPAGNFRNRQRRHRTNTNEIEDAYRADKGRRSYPESSDKDLSFIPRRSRVLDHSRYRDARQPLKRRGRHGNGSKRKYARGRKRMHIQMYQQPSLTELVMNRNVLGMSPMRLVLFAETARLSNLPIEDRWDVLTMGFKLFSNESRVTEKHIKDIVGKFPEPALNTTFHDVMNSMIVVDLIFFNRSGDYYTWLKLKDLQPPISASLAKSRRVQRRLKRSPSICEAVHARYDSDLKVLILLKLTILNINGSYSNETDSLLSRNLTEGITADMVKDTLDTVRKENVSSGAISLEYSKQLNTMITACVSFLHDPRGASAEWAKGLARFDSRPINESKTLGLEVDKIMNKIKELNLSHATQRAMHELVFLKLLTLTNSSIFEAPWRDLLVTKWSNDSGKEAAKATSFSPLTVSLLHGFVYSGIRSYADFLIEQMRKVSEMAPFVRKAFLSQSEHPVSTNALTEEEEQSRILHLSTRDIPLREPYKTPTHEKNASIPATPPNAQDSLSKGSQIENKTQPSREAPSVPSLSENTQTQARTSTSLPVDGTTRPLITAMYQNASASQMNASTASTQIQSKG</sequence>
<protein>
    <submittedName>
        <fullName evidence="2">Uncharacterized protein</fullName>
    </submittedName>
</protein>
<name>A0AAQ4E3H6_AMBAM</name>
<accession>A0AAQ4E3H6</accession>
<dbReference type="EMBL" id="JARKHS020022852">
    <property type="protein sequence ID" value="KAK8769256.1"/>
    <property type="molecule type" value="Genomic_DNA"/>
</dbReference>
<evidence type="ECO:0000313" key="3">
    <source>
        <dbReference type="Proteomes" id="UP001321473"/>
    </source>
</evidence>
<evidence type="ECO:0000313" key="2">
    <source>
        <dbReference type="EMBL" id="KAK8769256.1"/>
    </source>
</evidence>
<feature type="compositionally biased region" description="Polar residues" evidence="1">
    <location>
        <begin position="862"/>
        <end position="884"/>
    </location>
</feature>
<feature type="compositionally biased region" description="Polar residues" evidence="1">
    <location>
        <begin position="833"/>
        <end position="849"/>
    </location>
</feature>
<feature type="compositionally biased region" description="Basic residues" evidence="1">
    <location>
        <begin position="375"/>
        <end position="392"/>
    </location>
</feature>
<keyword evidence="3" id="KW-1185">Reference proteome</keyword>
<feature type="compositionally biased region" description="Basic and acidic residues" evidence="1">
    <location>
        <begin position="781"/>
        <end position="799"/>
    </location>
</feature>
<organism evidence="2 3">
    <name type="scientific">Amblyomma americanum</name>
    <name type="common">Lone star tick</name>
    <dbReference type="NCBI Taxonomy" id="6943"/>
    <lineage>
        <taxon>Eukaryota</taxon>
        <taxon>Metazoa</taxon>
        <taxon>Ecdysozoa</taxon>
        <taxon>Arthropoda</taxon>
        <taxon>Chelicerata</taxon>
        <taxon>Arachnida</taxon>
        <taxon>Acari</taxon>
        <taxon>Parasitiformes</taxon>
        <taxon>Ixodida</taxon>
        <taxon>Ixodoidea</taxon>
        <taxon>Ixodidae</taxon>
        <taxon>Amblyomminae</taxon>
        <taxon>Amblyomma</taxon>
    </lineage>
</organism>
<comment type="caution">
    <text evidence="2">The sequence shown here is derived from an EMBL/GenBank/DDBJ whole genome shotgun (WGS) entry which is preliminary data.</text>
</comment>
<dbReference type="Proteomes" id="UP001321473">
    <property type="component" value="Unassembled WGS sequence"/>
</dbReference>
<dbReference type="AlphaFoldDB" id="A0AAQ4E3H6"/>
<reference evidence="2 3" key="1">
    <citation type="journal article" date="2023" name="Arcadia Sci">
        <title>De novo assembly of a long-read Amblyomma americanum tick genome.</title>
        <authorList>
            <person name="Chou S."/>
            <person name="Poskanzer K.E."/>
            <person name="Rollins M."/>
            <person name="Thuy-Boun P.S."/>
        </authorList>
    </citation>
    <scope>NUCLEOTIDE SEQUENCE [LARGE SCALE GENOMIC DNA]</scope>
    <source>
        <strain evidence="2">F_SG_1</strain>
        <tissue evidence="2">Salivary glands</tissue>
    </source>
</reference>
<feature type="region of interest" description="Disordered" evidence="1">
    <location>
        <begin position="370"/>
        <end position="392"/>
    </location>
</feature>